<keyword evidence="3" id="KW-1185">Reference proteome</keyword>
<protein>
    <submittedName>
        <fullName evidence="2">Uncharacterized protein</fullName>
    </submittedName>
</protein>
<accession>A0A8J5M562</accession>
<dbReference type="PROSITE" id="PS51257">
    <property type="entry name" value="PROKAR_LIPOPROTEIN"/>
    <property type="match status" value="1"/>
</dbReference>
<evidence type="ECO:0000313" key="2">
    <source>
        <dbReference type="EMBL" id="KAG6964770.1"/>
    </source>
</evidence>
<gene>
    <name evidence="2" type="ORF">JG688_00007559</name>
</gene>
<feature type="region of interest" description="Disordered" evidence="1">
    <location>
        <begin position="54"/>
        <end position="114"/>
    </location>
</feature>
<evidence type="ECO:0000256" key="1">
    <source>
        <dbReference type="SAM" id="MobiDB-lite"/>
    </source>
</evidence>
<reference evidence="2" key="1">
    <citation type="submission" date="2021-01" db="EMBL/GenBank/DDBJ databases">
        <title>Phytophthora aleatoria, a newly-described species from Pinus radiata is distinct from Phytophthora cactorum isolates based on comparative genomics.</title>
        <authorList>
            <person name="Mcdougal R."/>
            <person name="Panda P."/>
            <person name="Williams N."/>
            <person name="Studholme D.J."/>
        </authorList>
    </citation>
    <scope>NUCLEOTIDE SEQUENCE</scope>
    <source>
        <strain evidence="2">NZFS 4037</strain>
    </source>
</reference>
<dbReference type="AlphaFoldDB" id="A0A8J5M562"/>
<organism evidence="2 3">
    <name type="scientific">Phytophthora aleatoria</name>
    <dbReference type="NCBI Taxonomy" id="2496075"/>
    <lineage>
        <taxon>Eukaryota</taxon>
        <taxon>Sar</taxon>
        <taxon>Stramenopiles</taxon>
        <taxon>Oomycota</taxon>
        <taxon>Peronosporomycetes</taxon>
        <taxon>Peronosporales</taxon>
        <taxon>Peronosporaceae</taxon>
        <taxon>Phytophthora</taxon>
    </lineage>
</organism>
<dbReference type="Proteomes" id="UP000709295">
    <property type="component" value="Unassembled WGS sequence"/>
</dbReference>
<name>A0A8J5M562_9STRA</name>
<feature type="region of interest" description="Disordered" evidence="1">
    <location>
        <begin position="332"/>
        <end position="358"/>
    </location>
</feature>
<feature type="compositionally biased region" description="Low complexity" evidence="1">
    <location>
        <begin position="54"/>
        <end position="65"/>
    </location>
</feature>
<feature type="compositionally biased region" description="Polar residues" evidence="1">
    <location>
        <begin position="66"/>
        <end position="84"/>
    </location>
</feature>
<dbReference type="EMBL" id="JAENGY010000366">
    <property type="protein sequence ID" value="KAG6964770.1"/>
    <property type="molecule type" value="Genomic_DNA"/>
</dbReference>
<feature type="compositionally biased region" description="Acidic residues" evidence="1">
    <location>
        <begin position="90"/>
        <end position="106"/>
    </location>
</feature>
<feature type="compositionally biased region" description="Polar residues" evidence="1">
    <location>
        <begin position="332"/>
        <end position="346"/>
    </location>
</feature>
<evidence type="ECO:0000313" key="3">
    <source>
        <dbReference type="Proteomes" id="UP000709295"/>
    </source>
</evidence>
<sequence length="358" mass="37614">MVTMKMAKVVMVLAVFGAALSGMACAKIYTIGNRAMSMPLATVVPADYLANTSDNSKPLSNSSSDGNANTSGNLTTTSYSSSTDRASERDPDDSEDSSDDDSSDSEETTHGTEPAGALAVVNAAFKLGSVLNATSTIEQTYVNWVGIVDDLISSGTSSNGTYLTAKEYTFIIADKAMGLYAIWDMWAVGGIVSEYFQPICGPTELIGEIDDGSVDKSLGMTIVQGAFNHSTGMWIKDGDGTVSITFTSVDTTDVTVNVKSGGDKIAEVPVLAGKTVTWESNVTMLGGKTLYLDRWRPGVLGLPGTGGGSLLLWVPRDVNAARNMLELLSKESTATSVPAEQVAASNTEEEEKGGWKDL</sequence>
<comment type="caution">
    <text evidence="2">The sequence shown here is derived from an EMBL/GenBank/DDBJ whole genome shotgun (WGS) entry which is preliminary data.</text>
</comment>
<proteinExistence type="predicted"/>